<sequence>MDFHINYLLQLVGNKAELRHAVLMLQQTMKVMKAGRRIKMTVWHLECLKKMCLNDPEIVEAIDLVADCLEYRHELEE</sequence>
<protein>
    <submittedName>
        <fullName evidence="1">Uncharacterized protein</fullName>
    </submittedName>
</protein>
<reference evidence="1" key="1">
    <citation type="submission" date="2021-03" db="EMBL/GenBank/DDBJ databases">
        <title>Evolutionary innovations through gain and loss of genes in the ectomycorrhizal Boletales.</title>
        <authorList>
            <person name="Wu G."/>
            <person name="Miyauchi S."/>
            <person name="Morin E."/>
            <person name="Yang Z.-L."/>
            <person name="Xu J."/>
            <person name="Martin F.M."/>
        </authorList>
    </citation>
    <scope>NUCLEOTIDE SEQUENCE</scope>
    <source>
        <strain evidence="1">BR01</strain>
    </source>
</reference>
<evidence type="ECO:0000313" key="2">
    <source>
        <dbReference type="Proteomes" id="UP000683000"/>
    </source>
</evidence>
<evidence type="ECO:0000313" key="1">
    <source>
        <dbReference type="EMBL" id="KAG6369208.1"/>
    </source>
</evidence>
<dbReference type="OrthoDB" id="2690985at2759"/>
<name>A0A8I2YC43_9AGAM</name>
<comment type="caution">
    <text evidence="1">The sequence shown here is derived from an EMBL/GenBank/DDBJ whole genome shotgun (WGS) entry which is preliminary data.</text>
</comment>
<dbReference type="Proteomes" id="UP000683000">
    <property type="component" value="Unassembled WGS sequence"/>
</dbReference>
<organism evidence="1 2">
    <name type="scientific">Boletus reticuloceps</name>
    <dbReference type="NCBI Taxonomy" id="495285"/>
    <lineage>
        <taxon>Eukaryota</taxon>
        <taxon>Fungi</taxon>
        <taxon>Dikarya</taxon>
        <taxon>Basidiomycota</taxon>
        <taxon>Agaricomycotina</taxon>
        <taxon>Agaricomycetes</taxon>
        <taxon>Agaricomycetidae</taxon>
        <taxon>Boletales</taxon>
        <taxon>Boletineae</taxon>
        <taxon>Boletaceae</taxon>
        <taxon>Boletoideae</taxon>
        <taxon>Boletus</taxon>
    </lineage>
</organism>
<gene>
    <name evidence="1" type="ORF">JVT61DRAFT_15643</name>
</gene>
<proteinExistence type="predicted"/>
<keyword evidence="2" id="KW-1185">Reference proteome</keyword>
<dbReference type="AlphaFoldDB" id="A0A8I2YC43"/>
<dbReference type="EMBL" id="JAGFBS010000099">
    <property type="protein sequence ID" value="KAG6369208.1"/>
    <property type="molecule type" value="Genomic_DNA"/>
</dbReference>
<accession>A0A8I2YC43</accession>